<keyword evidence="7" id="KW-1185">Reference proteome</keyword>
<organism evidence="6 7">
    <name type="scientific">Shinella lacus</name>
    <dbReference type="NCBI Taxonomy" id="2654216"/>
    <lineage>
        <taxon>Bacteria</taxon>
        <taxon>Pseudomonadati</taxon>
        <taxon>Pseudomonadota</taxon>
        <taxon>Alphaproteobacteria</taxon>
        <taxon>Hyphomicrobiales</taxon>
        <taxon>Rhizobiaceae</taxon>
        <taxon>Shinella</taxon>
    </lineage>
</organism>
<evidence type="ECO:0000256" key="3">
    <source>
        <dbReference type="ARBA" id="ARBA00022729"/>
    </source>
</evidence>
<dbReference type="Pfam" id="PF00496">
    <property type="entry name" value="SBP_bac_5"/>
    <property type="match status" value="1"/>
</dbReference>
<dbReference type="InterPro" id="IPR000914">
    <property type="entry name" value="SBP_5_dom"/>
</dbReference>
<dbReference type="SUPFAM" id="SSF53850">
    <property type="entry name" value="Periplasmic binding protein-like II"/>
    <property type="match status" value="1"/>
</dbReference>
<evidence type="ECO:0000313" key="7">
    <source>
        <dbReference type="Proteomes" id="UP000996601"/>
    </source>
</evidence>
<dbReference type="InterPro" id="IPR030678">
    <property type="entry name" value="Peptide/Ni-bd"/>
</dbReference>
<dbReference type="RefSeq" id="WP_256114508.1">
    <property type="nucleotide sequence ID" value="NZ_WHSB02000001.1"/>
</dbReference>
<dbReference type="PANTHER" id="PTHR30290:SF38">
    <property type="entry name" value="D,D-DIPEPTIDE-BINDING PERIPLASMIC PROTEIN DDPA-RELATED"/>
    <property type="match status" value="1"/>
</dbReference>
<dbReference type="PIRSF" id="PIRSF002741">
    <property type="entry name" value="MppA"/>
    <property type="match status" value="1"/>
</dbReference>
<dbReference type="Gene3D" id="3.10.105.10">
    <property type="entry name" value="Dipeptide-binding Protein, Domain 3"/>
    <property type="match status" value="1"/>
</dbReference>
<gene>
    <name evidence="6" type="ORF">GB927_000415</name>
</gene>
<feature type="signal peptide" evidence="4">
    <location>
        <begin position="1"/>
        <end position="23"/>
    </location>
</feature>
<proteinExistence type="inferred from homology"/>
<dbReference type="Proteomes" id="UP000996601">
    <property type="component" value="Unassembled WGS sequence"/>
</dbReference>
<dbReference type="Gene3D" id="3.90.76.10">
    <property type="entry name" value="Dipeptide-binding Protein, Domain 1"/>
    <property type="match status" value="1"/>
</dbReference>
<feature type="domain" description="Solute-binding protein family 5" evidence="5">
    <location>
        <begin position="79"/>
        <end position="441"/>
    </location>
</feature>
<evidence type="ECO:0000256" key="4">
    <source>
        <dbReference type="SAM" id="SignalP"/>
    </source>
</evidence>
<evidence type="ECO:0000313" key="6">
    <source>
        <dbReference type="EMBL" id="MCQ4628473.1"/>
    </source>
</evidence>
<evidence type="ECO:0000256" key="2">
    <source>
        <dbReference type="ARBA" id="ARBA00005695"/>
    </source>
</evidence>
<protein>
    <submittedName>
        <fullName evidence="6">ABC transporter substrate-binding protein</fullName>
    </submittedName>
</protein>
<feature type="chain" id="PRO_5047214926" evidence="4">
    <location>
        <begin position="24"/>
        <end position="529"/>
    </location>
</feature>
<dbReference type="Gene3D" id="3.40.190.10">
    <property type="entry name" value="Periplasmic binding protein-like II"/>
    <property type="match status" value="1"/>
</dbReference>
<sequence length="529" mass="58759">MTIHGKILALAAMGALLLNGAVAAAQEPVPKEGGILRYAVSDDPANFDCHAANHFAALMRLAPHYSTLLRFKPGSYPDIEGDLADSWEANPADLTYTFKLRQGVKFHDGSDLKAADIAATYDRLTWPPEGVVSERLETFRQIEKIDVVDDYTVRFKLKEWDESVLGTFASPYNCVYSAALLKSDASYPKEKVMGSGPFVFDEFVSGSVWKSSKFEDYFREGQPYLDGLESYTMEGPAVVNAIQAGQIHTDFRGVSPQGADRLKQSLGDGISIESGPALTHFLVTFNAEKPPFDDERVRRALNLAIDRWGGVKGLGRTTEMRYAGGIFLPGGQFAASDAELQKMAGFGTDIAAAREEAKRLLKEAGQENLSFDLTVRNGPPIVVDFGVFLADQWRQIGVNARNVVVETPPWAAALSEGSYQVIIDIYSALREEPTEQMTKYVSHDVSARSAGRFTDRELDDLWHKQALEQDKVKRMALLRTFESRLYEKSYSVPVVWLERIVAMNAALKGWTFNPSNFLYLDQSSTWLDE</sequence>
<keyword evidence="3 4" id="KW-0732">Signal</keyword>
<dbReference type="PANTHER" id="PTHR30290">
    <property type="entry name" value="PERIPLASMIC BINDING COMPONENT OF ABC TRANSPORTER"/>
    <property type="match status" value="1"/>
</dbReference>
<comment type="subcellular location">
    <subcellularLocation>
        <location evidence="1">Periplasm</location>
    </subcellularLocation>
</comment>
<comment type="similarity">
    <text evidence="2">Belongs to the bacterial solute-binding protein 5 family.</text>
</comment>
<reference evidence="6" key="1">
    <citation type="submission" date="2021-07" db="EMBL/GenBank/DDBJ databases">
        <title>Shinella sp. nov., a novel member of the genus Shinella from water.</title>
        <authorList>
            <person name="Deng Y."/>
        </authorList>
    </citation>
    <scope>NUCLEOTIDE SEQUENCE</scope>
    <source>
        <strain evidence="6">CPCC 100929</strain>
    </source>
</reference>
<evidence type="ECO:0000259" key="5">
    <source>
        <dbReference type="Pfam" id="PF00496"/>
    </source>
</evidence>
<name>A0ABT1QZY9_9HYPH</name>
<dbReference type="InterPro" id="IPR039424">
    <property type="entry name" value="SBP_5"/>
</dbReference>
<comment type="caution">
    <text evidence="6">The sequence shown here is derived from an EMBL/GenBank/DDBJ whole genome shotgun (WGS) entry which is preliminary data.</text>
</comment>
<evidence type="ECO:0000256" key="1">
    <source>
        <dbReference type="ARBA" id="ARBA00004418"/>
    </source>
</evidence>
<accession>A0ABT1QZY9</accession>
<dbReference type="EMBL" id="WHSB02000001">
    <property type="protein sequence ID" value="MCQ4628473.1"/>
    <property type="molecule type" value="Genomic_DNA"/>
</dbReference>